<dbReference type="Proteomes" id="UP000233551">
    <property type="component" value="Unassembled WGS sequence"/>
</dbReference>
<accession>A0A2I0ILD1</accession>
<keyword evidence="2" id="KW-1185">Reference proteome</keyword>
<reference evidence="1 2" key="1">
    <citation type="submission" date="2017-11" db="EMBL/GenBank/DDBJ databases">
        <title>De-novo sequencing of pomegranate (Punica granatum L.) genome.</title>
        <authorList>
            <person name="Akparov Z."/>
            <person name="Amiraslanov A."/>
            <person name="Hajiyeva S."/>
            <person name="Abbasov M."/>
            <person name="Kaur K."/>
            <person name="Hamwieh A."/>
            <person name="Solovyev V."/>
            <person name="Salamov A."/>
            <person name="Braich B."/>
            <person name="Kosarev P."/>
            <person name="Mahmoud A."/>
            <person name="Hajiyev E."/>
            <person name="Babayeva S."/>
            <person name="Izzatullayeva V."/>
            <person name="Mammadov A."/>
            <person name="Mammadov A."/>
            <person name="Sharifova S."/>
            <person name="Ojaghi J."/>
            <person name="Eynullazada K."/>
            <person name="Bayramov B."/>
            <person name="Abdulazimova A."/>
            <person name="Shahmuradov I."/>
        </authorList>
    </citation>
    <scope>NUCLEOTIDE SEQUENCE [LARGE SCALE GENOMIC DNA]</scope>
    <source>
        <strain evidence="2">cv. AG2017</strain>
        <tissue evidence="1">Leaf</tissue>
    </source>
</reference>
<evidence type="ECO:0000313" key="1">
    <source>
        <dbReference type="EMBL" id="PKI44808.1"/>
    </source>
</evidence>
<organism evidence="1 2">
    <name type="scientific">Punica granatum</name>
    <name type="common">Pomegranate</name>
    <dbReference type="NCBI Taxonomy" id="22663"/>
    <lineage>
        <taxon>Eukaryota</taxon>
        <taxon>Viridiplantae</taxon>
        <taxon>Streptophyta</taxon>
        <taxon>Embryophyta</taxon>
        <taxon>Tracheophyta</taxon>
        <taxon>Spermatophyta</taxon>
        <taxon>Magnoliopsida</taxon>
        <taxon>eudicotyledons</taxon>
        <taxon>Gunneridae</taxon>
        <taxon>Pentapetalae</taxon>
        <taxon>rosids</taxon>
        <taxon>malvids</taxon>
        <taxon>Myrtales</taxon>
        <taxon>Lythraceae</taxon>
        <taxon>Punica</taxon>
    </lineage>
</organism>
<proteinExistence type="predicted"/>
<dbReference type="InterPro" id="IPR053151">
    <property type="entry name" value="RNase_H-like"/>
</dbReference>
<protein>
    <recommendedName>
        <fullName evidence="3">RNase H type-1 domain-containing protein</fullName>
    </recommendedName>
</protein>
<dbReference type="CDD" id="cd06222">
    <property type="entry name" value="RNase_H_like"/>
    <property type="match status" value="1"/>
</dbReference>
<dbReference type="InterPro" id="IPR044730">
    <property type="entry name" value="RNase_H-like_dom_plant"/>
</dbReference>
<dbReference type="AlphaFoldDB" id="A0A2I0ILD1"/>
<name>A0A2I0ILD1_PUNGR</name>
<dbReference type="InterPro" id="IPR036397">
    <property type="entry name" value="RNaseH_sf"/>
</dbReference>
<evidence type="ECO:0008006" key="3">
    <source>
        <dbReference type="Google" id="ProtNLM"/>
    </source>
</evidence>
<gene>
    <name evidence="1" type="ORF">CRG98_034756</name>
</gene>
<dbReference type="PANTHER" id="PTHR47723:SF13">
    <property type="entry name" value="PUTATIVE-RELATED"/>
    <property type="match status" value="1"/>
</dbReference>
<sequence length="156" mass="16832">MDLILLPHIVDMIKGIPLGQSSTTYDAIIWGYTQDGCYSFKSDYSLLIGKQICLCGDIPNFVTQLAAEFYATKQNPPTKTRKEIIVGWAAPPMDFNKLNTNGSSISNRVPAGAGGLIQDPNGCWIRGFSTNIGTATSVVAELASPGAEISSRFRNQ</sequence>
<comment type="caution">
    <text evidence="1">The sequence shown here is derived from an EMBL/GenBank/DDBJ whole genome shotgun (WGS) entry which is preliminary data.</text>
</comment>
<evidence type="ECO:0000313" key="2">
    <source>
        <dbReference type="Proteomes" id="UP000233551"/>
    </source>
</evidence>
<dbReference type="Gene3D" id="3.30.420.10">
    <property type="entry name" value="Ribonuclease H-like superfamily/Ribonuclease H"/>
    <property type="match status" value="1"/>
</dbReference>
<dbReference type="EMBL" id="PGOL01002823">
    <property type="protein sequence ID" value="PKI44808.1"/>
    <property type="molecule type" value="Genomic_DNA"/>
</dbReference>
<dbReference type="PANTHER" id="PTHR47723">
    <property type="entry name" value="OS05G0353850 PROTEIN"/>
    <property type="match status" value="1"/>
</dbReference>
<dbReference type="GO" id="GO:0003676">
    <property type="term" value="F:nucleic acid binding"/>
    <property type="evidence" value="ECO:0007669"/>
    <property type="project" value="InterPro"/>
</dbReference>